<dbReference type="PROSITE" id="PS00934">
    <property type="entry name" value="GLYOXALASE_I_1"/>
    <property type="match status" value="1"/>
</dbReference>
<proteinExistence type="predicted"/>
<evidence type="ECO:0000313" key="3">
    <source>
        <dbReference type="EMBL" id="OIJ13470.1"/>
    </source>
</evidence>
<protein>
    <submittedName>
        <fullName evidence="3">Glyoxalase</fullName>
    </submittedName>
    <submittedName>
        <fullName evidence="4">VOC family protein</fullName>
    </submittedName>
</protein>
<dbReference type="AlphaFoldDB" id="A0A1S2LMQ3"/>
<dbReference type="PANTHER" id="PTHR43279">
    <property type="entry name" value="CATECHOL-2,3-DIOXYGENASE"/>
    <property type="match status" value="1"/>
</dbReference>
<dbReference type="Gene3D" id="3.10.180.10">
    <property type="entry name" value="2,3-Dihydroxybiphenyl 1,2-Dioxygenase, domain 1"/>
    <property type="match status" value="2"/>
</dbReference>
<evidence type="ECO:0000256" key="1">
    <source>
        <dbReference type="ARBA" id="ARBA00022723"/>
    </source>
</evidence>
<dbReference type="InterPro" id="IPR037523">
    <property type="entry name" value="VOC_core"/>
</dbReference>
<evidence type="ECO:0000259" key="2">
    <source>
        <dbReference type="PROSITE" id="PS51819"/>
    </source>
</evidence>
<accession>A0A1S2LMQ3</accession>
<organism evidence="3 5">
    <name type="scientific">Anaerobacillus isosaccharinicus</name>
    <dbReference type="NCBI Taxonomy" id="1532552"/>
    <lineage>
        <taxon>Bacteria</taxon>
        <taxon>Bacillati</taxon>
        <taxon>Bacillota</taxon>
        <taxon>Bacilli</taxon>
        <taxon>Bacillales</taxon>
        <taxon>Bacillaceae</taxon>
        <taxon>Anaerobacillus</taxon>
    </lineage>
</organism>
<dbReference type="PROSITE" id="PS51819">
    <property type="entry name" value="VOC"/>
    <property type="match status" value="1"/>
</dbReference>
<dbReference type="OrthoDB" id="9792626at2"/>
<reference evidence="4" key="4">
    <citation type="submission" date="2020-10" db="EMBL/GenBank/DDBJ databases">
        <authorList>
            <person name="Bassil N.M."/>
            <person name="Lloyd J.R."/>
        </authorList>
    </citation>
    <scope>NUCLEOTIDE SEQUENCE</scope>
    <source>
        <strain evidence="4">NB2006</strain>
    </source>
</reference>
<reference evidence="4 5" key="2">
    <citation type="journal article" date="2017" name="Genome Announc.">
        <title>Draft Genome Sequences of Four Alkaliphilic Bacteria Belonging to the Anaerobacillus Genus.</title>
        <authorList>
            <person name="Bassil N.M."/>
            <person name="Lloyd J.R."/>
        </authorList>
    </citation>
    <scope>NUCLEOTIDE SEQUENCE [LARGE SCALE GENOMIC DNA]</scope>
    <source>
        <strain evidence="4 5">NB2006</strain>
    </source>
</reference>
<dbReference type="CDD" id="cd07255">
    <property type="entry name" value="VOC_BsCatE_like_N"/>
    <property type="match status" value="1"/>
</dbReference>
<dbReference type="CDD" id="cd16359">
    <property type="entry name" value="VOC_BsCatE_like_C"/>
    <property type="match status" value="1"/>
</dbReference>
<dbReference type="Proteomes" id="UP000180175">
    <property type="component" value="Chromosome"/>
</dbReference>
<keyword evidence="1" id="KW-0479">Metal-binding</keyword>
<dbReference type="RefSeq" id="WP_071317615.1">
    <property type="nucleotide sequence ID" value="NZ_CP063356.2"/>
</dbReference>
<dbReference type="EMBL" id="LQXD01000123">
    <property type="protein sequence ID" value="OIJ13470.1"/>
    <property type="molecule type" value="Genomic_DNA"/>
</dbReference>
<dbReference type="KEGG" id="aia:AWH56_022840"/>
<dbReference type="GO" id="GO:0004462">
    <property type="term" value="F:lactoylglutathione lyase activity"/>
    <property type="evidence" value="ECO:0007669"/>
    <property type="project" value="InterPro"/>
</dbReference>
<dbReference type="SUPFAM" id="SSF54593">
    <property type="entry name" value="Glyoxalase/Bleomycin resistance protein/Dihydroxybiphenyl dioxygenase"/>
    <property type="match status" value="2"/>
</dbReference>
<evidence type="ECO:0000313" key="5">
    <source>
        <dbReference type="Proteomes" id="UP000180175"/>
    </source>
</evidence>
<dbReference type="InterPro" id="IPR004360">
    <property type="entry name" value="Glyas_Fos-R_dOase_dom"/>
</dbReference>
<reference evidence="3 5" key="1">
    <citation type="submission" date="2016-10" db="EMBL/GenBank/DDBJ databases">
        <title>Draft genome sequences of four alkaliphilic bacteria belonging to the Anaerobacillus genus.</title>
        <authorList>
            <person name="Bassil N.M."/>
            <person name="Lloyd J.R."/>
        </authorList>
    </citation>
    <scope>NUCLEOTIDE SEQUENCE [LARGE SCALE GENOMIC DNA]</scope>
    <source>
        <strain evidence="3 5">NB2006</strain>
    </source>
</reference>
<dbReference type="GO" id="GO:0046872">
    <property type="term" value="F:metal ion binding"/>
    <property type="evidence" value="ECO:0007669"/>
    <property type="project" value="UniProtKB-KW"/>
</dbReference>
<gene>
    <name evidence="4" type="ORF">AWH56_022840</name>
    <name evidence="3" type="ORF">AWH56_13535</name>
</gene>
<name>A0A1S2LMQ3_9BACI</name>
<keyword evidence="5" id="KW-1185">Reference proteome</keyword>
<dbReference type="EMBL" id="CP063356">
    <property type="protein sequence ID" value="QOY35489.1"/>
    <property type="molecule type" value="Genomic_DNA"/>
</dbReference>
<dbReference type="PANTHER" id="PTHR43279:SF1">
    <property type="entry name" value="CATECHOL-2,3-DIOXYGENASE"/>
    <property type="match status" value="1"/>
</dbReference>
<evidence type="ECO:0000313" key="4">
    <source>
        <dbReference type="EMBL" id="QOY35489.1"/>
    </source>
</evidence>
<reference evidence="4 5" key="3">
    <citation type="journal article" date="2019" name="Int. J. Syst. Evol. Microbiol.">
        <title>Anaerobacillus isosaccharinicus sp. nov., an alkaliphilic bacterium which degrades isosaccharinic acid.</title>
        <authorList>
            <person name="Bassil N.M."/>
            <person name="Lloyd J.R."/>
        </authorList>
    </citation>
    <scope>NUCLEOTIDE SEQUENCE [LARGE SCALE GENOMIC DNA]</scope>
    <source>
        <strain evidence="4 5">NB2006</strain>
    </source>
</reference>
<sequence>MSEFHQQPNVFVNHVTIKVQELKRSITFYKNIVGFQVLEQSETIAVLTSNGTTPLLTLEKRGEVVPKQPRTTGLYHFAILLPNRKELGKFINHLTEQRFQITGAANHEISEALYFNDPDGNGIEVYCDTPPSSWRWQNGLIHATNSQLDFESIAADANGELWEGLPPQTLMGHIHLHVSDIKRAEQFYHQGLGLDVVIRMDDHALFFSTGGYHHHIGVNIWNGTGAPQPQKNSVGLQNFTINFPNEKAKQTIVQNLQSLQYSVSQINGNYVTNDPSGNEIILAVGK</sequence>
<dbReference type="Pfam" id="PF00903">
    <property type="entry name" value="Glyoxalase"/>
    <property type="match status" value="2"/>
</dbReference>
<feature type="domain" description="VOC" evidence="2">
    <location>
        <begin position="11"/>
        <end position="128"/>
    </location>
</feature>
<dbReference type="InterPro" id="IPR018146">
    <property type="entry name" value="Glyoxalase_1_CS"/>
</dbReference>
<dbReference type="InterPro" id="IPR029068">
    <property type="entry name" value="Glyas_Bleomycin-R_OHBP_Dase"/>
</dbReference>